<comment type="caution">
    <text evidence="1">The sequence shown here is derived from an EMBL/GenBank/DDBJ whole genome shotgun (WGS) entry which is preliminary data.</text>
</comment>
<name>A0ACC3B469_9EURO</name>
<gene>
    <name evidence="1" type="ORF">N8T08_004717</name>
</gene>
<accession>A0ACC3B469</accession>
<dbReference type="EMBL" id="JAOPJF010000027">
    <property type="protein sequence ID" value="KAK1145002.1"/>
    <property type="molecule type" value="Genomic_DNA"/>
</dbReference>
<protein>
    <submittedName>
        <fullName evidence="1">Uncharacterized protein</fullName>
    </submittedName>
</protein>
<proteinExistence type="predicted"/>
<keyword evidence="2" id="KW-1185">Reference proteome</keyword>
<dbReference type="Proteomes" id="UP001177260">
    <property type="component" value="Unassembled WGS sequence"/>
</dbReference>
<sequence>MGVEHRDARWHGSPDSTTEAWGEPGTWSQSLRPPRRRRPASMGRGVAWMWMLVVMVSVLVTSTGAVLLDFENCLGKSVIESSPLQLQFVPLDVAVHFDLVNPLHALNVTVYGNVSGTADRRASYPSADDPQWTNPNETVGKILDLDTTNNKYSTLLTAVNVVSFSPYNDASRFCNSVTQGDCPLTPVFNANASDLSALRAISFQHDMLSSYHFSTLSSTLTIKSGDADATILGCVSVDVTPDLGSSLKSALAYVPLVILILVGVATVTAAIFSPWGTTDPFHWTSNYGRDEDVLRLVTPGFGDCLQYLQFAVLTGALSLNYPGYYQPVVSQVAWSALMFNQSFLDSGKERNPVSDGVYSVNATDGLDRMEHYVGMASPRDLWPNMMVWLLVIVVIIILLIQLAFAFRWLHREIAGIPEEDLRAKNMPFTVGNVIRIVFNYLFLPLISLSFYQLVIASKSPAYCVALAVVAILILIAFSIWTIRLIASTRPKSYLFDDLPTVLLYGPLYNTFCDDAAAYAVVPIFISFARGVAIGALQPSGIAQIVLLAICEVVSLLTLLAFRPFASPTSMNLYHACFTVVRFLTILLSVVFVPSLQVPQAARGWIGYVILLLHALVLVFGFFLNALQTLIEVIARLAGAGGNEGGVTRGGLTKVFGMRQLSRRVPRRDAGTRQSMGSEAAMLGHTDDRLSSQFDGSRPRSLSGSSALLLNRATASDGRTSAFYESASAHGGTHSRANSSGIFAPSTPGGHTTFQGAGYHTPGSNSPKSGPIFAMHPQDPYYRPPRPRRKGTEGSMGEKSSRGQRVASYADDDDIIEGPSISGRATPVPAYIPAPKDDLDYDDPRQSQKDYAVREVDFYYRVRGPPLSQSGTRKLKTGPADPTGPVSSATGFFRNLFQGKTKEKGKGFEVVRSSRAPPPGLFPEAEYNEPYSDEPGDRTASGAVGAGTGAASAAGGHKRQNSEGESVYRSSDDEQDDEDSEEEHHRPTNVAPLSLPQVDAGGAIELPSRLGSRRSSRPPSLMLETPSNPGQRHESARSIDLGDEHMSQKSLPAVKEVATGDPRDFHDHGEPIFPPNQLHPSSSGTGRLPFSANSSPSRDRNFSIASTTASTSSSRHHAHEGHSQGRVERPSSMGYVAQHRTRDYIHEASPDEPSFTGSAAELVDEPHHHSEGGR</sequence>
<evidence type="ECO:0000313" key="1">
    <source>
        <dbReference type="EMBL" id="KAK1145002.1"/>
    </source>
</evidence>
<reference evidence="1 2" key="1">
    <citation type="journal article" date="2023" name="ACS Omega">
        <title>Identification of the Neoaspergillic Acid Biosynthesis Gene Cluster by Establishing an In Vitro CRISPR-Ribonucleoprotein Genetic System in Aspergillus melleus.</title>
        <authorList>
            <person name="Yuan B."/>
            <person name="Grau M.F."/>
            <person name="Murata R.M."/>
            <person name="Torok T."/>
            <person name="Venkateswaran K."/>
            <person name="Stajich J.E."/>
            <person name="Wang C.C.C."/>
        </authorList>
    </citation>
    <scope>NUCLEOTIDE SEQUENCE [LARGE SCALE GENOMIC DNA]</scope>
    <source>
        <strain evidence="1 2">IMV 1140</strain>
    </source>
</reference>
<organism evidence="1 2">
    <name type="scientific">Aspergillus melleus</name>
    <dbReference type="NCBI Taxonomy" id="138277"/>
    <lineage>
        <taxon>Eukaryota</taxon>
        <taxon>Fungi</taxon>
        <taxon>Dikarya</taxon>
        <taxon>Ascomycota</taxon>
        <taxon>Pezizomycotina</taxon>
        <taxon>Eurotiomycetes</taxon>
        <taxon>Eurotiomycetidae</taxon>
        <taxon>Eurotiales</taxon>
        <taxon>Aspergillaceae</taxon>
        <taxon>Aspergillus</taxon>
        <taxon>Aspergillus subgen. Circumdati</taxon>
    </lineage>
</organism>
<evidence type="ECO:0000313" key="2">
    <source>
        <dbReference type="Proteomes" id="UP001177260"/>
    </source>
</evidence>